<keyword evidence="2" id="KW-1185">Reference proteome</keyword>
<name>A0A4C1WC56_EUMVA</name>
<dbReference type="EMBL" id="BGZK01000516">
    <property type="protein sequence ID" value="GBP48059.1"/>
    <property type="molecule type" value="Genomic_DNA"/>
</dbReference>
<evidence type="ECO:0000313" key="2">
    <source>
        <dbReference type="Proteomes" id="UP000299102"/>
    </source>
</evidence>
<protein>
    <submittedName>
        <fullName evidence="1">Uncharacterized protein</fullName>
    </submittedName>
</protein>
<dbReference type="AlphaFoldDB" id="A0A4C1WC56"/>
<reference evidence="1 2" key="1">
    <citation type="journal article" date="2019" name="Commun. Biol.">
        <title>The bagworm genome reveals a unique fibroin gene that provides high tensile strength.</title>
        <authorList>
            <person name="Kono N."/>
            <person name="Nakamura H."/>
            <person name="Ohtoshi R."/>
            <person name="Tomita M."/>
            <person name="Numata K."/>
            <person name="Arakawa K."/>
        </authorList>
    </citation>
    <scope>NUCLEOTIDE SEQUENCE [LARGE SCALE GENOMIC DNA]</scope>
</reference>
<evidence type="ECO:0000313" key="1">
    <source>
        <dbReference type="EMBL" id="GBP48059.1"/>
    </source>
</evidence>
<accession>A0A4C1WC56</accession>
<sequence length="119" mass="12767">MSPTPTFGLAPPLGTTELIPVRFSFGGPVKHPALVVLLCAHSRPLTVAVLGYSSRHTFQRSGSQLRWSEARWSAAMCSHMNVGRPVQPPSETGIAQGVRFRGPDLRLAGSRSAGTDQMN</sequence>
<comment type="caution">
    <text evidence="1">The sequence shown here is derived from an EMBL/GenBank/DDBJ whole genome shotgun (WGS) entry which is preliminary data.</text>
</comment>
<organism evidence="1 2">
    <name type="scientific">Eumeta variegata</name>
    <name type="common">Bagworm moth</name>
    <name type="synonym">Eumeta japonica</name>
    <dbReference type="NCBI Taxonomy" id="151549"/>
    <lineage>
        <taxon>Eukaryota</taxon>
        <taxon>Metazoa</taxon>
        <taxon>Ecdysozoa</taxon>
        <taxon>Arthropoda</taxon>
        <taxon>Hexapoda</taxon>
        <taxon>Insecta</taxon>
        <taxon>Pterygota</taxon>
        <taxon>Neoptera</taxon>
        <taxon>Endopterygota</taxon>
        <taxon>Lepidoptera</taxon>
        <taxon>Glossata</taxon>
        <taxon>Ditrysia</taxon>
        <taxon>Tineoidea</taxon>
        <taxon>Psychidae</taxon>
        <taxon>Oiketicinae</taxon>
        <taxon>Eumeta</taxon>
    </lineage>
</organism>
<gene>
    <name evidence="1" type="ORF">EVAR_85672_1</name>
</gene>
<proteinExistence type="predicted"/>
<dbReference type="Proteomes" id="UP000299102">
    <property type="component" value="Unassembled WGS sequence"/>
</dbReference>